<name>A0A0C6FM87_9HYPH</name>
<gene>
    <name evidence="4" type="ORF">Maq22A_c15695</name>
</gene>
<keyword evidence="1 2" id="KW-0443">Lipid metabolism</keyword>
<feature type="active site" description="Proton acceptor" evidence="2">
    <location>
        <position position="285"/>
    </location>
</feature>
<proteinExistence type="predicted"/>
<keyword evidence="2" id="KW-0442">Lipid degradation</keyword>
<dbReference type="InterPro" id="IPR002641">
    <property type="entry name" value="PNPLA_dom"/>
</dbReference>
<sequence length="588" mass="63468">MPERPVFEVGLVLAGAISAGCYSAGVMDFLIEALDGYYAARDAPGWDGPTHDVRVPVLAGASAGGMTAGMAALHMFRGLDHVRPAEPPPPEPRNRLYASWVREIAIERLLETRDLDGTSGLKSVLCSAVLDDILGSAFAIEGPPVRRPWIGRGERDGLRVMLTLTNLRGVPYSFDLVGAGTNRAFGMTNHADVASFELGSGAPRAGDPWLDVTRTDDPAWDFFKVAALATGAFPVGLAPRRVSRPGSDLLAWSTVGRDGADGRFTIIAPDERYDVKAIARYWAVDGGTIDNEPLEQARRYLTNGYPDEPAGDKARRSVVLIAPFPNYQALPADPVTGTLATALPGLFSALINQARFKPEELARAHDGSDFSRFIVSPVRQRADGKPIVFPIASGALGGFSGFLHESFRRHDYLLGRRNAQAFLRWNFVLPGTNGLFDGATIAESWRVRDASKATGSIAPGGERGLGFRTLVLPDGSQADVPLYPIIPLTPKLQEPIEIGEADRPRPEDVRQDLLRGDLRQRIEKVVSTLVDIDFRKETDDMGLILGYLARRGAKTFGVGVASRKADRVVAATIEALKADFPRGIADAP</sequence>
<reference evidence="5" key="2">
    <citation type="submission" date="2015-01" db="EMBL/GenBank/DDBJ databases">
        <title>Complete genome sequence of Methylobacterium aquaticum strain 22A.</title>
        <authorList>
            <person name="Tani A."/>
            <person name="Ogura Y."/>
            <person name="Hayashi T."/>
        </authorList>
    </citation>
    <scope>NUCLEOTIDE SEQUENCE [LARGE SCALE GENOMIC DNA]</scope>
    <source>
        <strain evidence="5">MA-22A</strain>
    </source>
</reference>
<dbReference type="PATRIC" id="fig|270351.10.peg.3024"/>
<dbReference type="EMBL" id="AP014704">
    <property type="protein sequence ID" value="BAQ46289.1"/>
    <property type="molecule type" value="Genomic_DNA"/>
</dbReference>
<accession>A0A0C6FM87</accession>
<evidence type="ECO:0000313" key="5">
    <source>
        <dbReference type="Proteomes" id="UP000061432"/>
    </source>
</evidence>
<dbReference type="Pfam" id="PF01734">
    <property type="entry name" value="Patatin"/>
    <property type="match status" value="1"/>
</dbReference>
<keyword evidence="2" id="KW-0378">Hydrolase</keyword>
<dbReference type="Proteomes" id="UP000061432">
    <property type="component" value="Chromosome"/>
</dbReference>
<comment type="caution">
    <text evidence="2">Lacks conserved residue(s) required for the propagation of feature annotation.</text>
</comment>
<dbReference type="RefSeq" id="WP_060847447.1">
    <property type="nucleotide sequence ID" value="NZ_AP014704.1"/>
</dbReference>
<evidence type="ECO:0000313" key="4">
    <source>
        <dbReference type="EMBL" id="BAQ46289.1"/>
    </source>
</evidence>
<dbReference type="InterPro" id="IPR016035">
    <property type="entry name" value="Acyl_Trfase/lysoPLipase"/>
</dbReference>
<protein>
    <recommendedName>
        <fullName evidence="3">PNPLA domain-containing protein</fullName>
    </recommendedName>
</protein>
<dbReference type="PROSITE" id="PS51635">
    <property type="entry name" value="PNPLA"/>
    <property type="match status" value="1"/>
</dbReference>
<dbReference type="KEGG" id="maqu:Maq22A_c15695"/>
<dbReference type="GO" id="GO:0016042">
    <property type="term" value="P:lipid catabolic process"/>
    <property type="evidence" value="ECO:0007669"/>
    <property type="project" value="UniProtKB-UniRule"/>
</dbReference>
<organism evidence="4 5">
    <name type="scientific">Methylobacterium aquaticum</name>
    <dbReference type="NCBI Taxonomy" id="270351"/>
    <lineage>
        <taxon>Bacteria</taxon>
        <taxon>Pseudomonadati</taxon>
        <taxon>Pseudomonadota</taxon>
        <taxon>Alphaproteobacteria</taxon>
        <taxon>Hyphomicrobiales</taxon>
        <taxon>Methylobacteriaceae</taxon>
        <taxon>Methylobacterium</taxon>
    </lineage>
</organism>
<dbReference type="STRING" id="270351.Maq22A_c15695"/>
<evidence type="ECO:0000256" key="2">
    <source>
        <dbReference type="PROSITE-ProRule" id="PRU01161"/>
    </source>
</evidence>
<feature type="active site" description="Nucleophile" evidence="2">
    <location>
        <position position="62"/>
    </location>
</feature>
<dbReference type="GO" id="GO:0016787">
    <property type="term" value="F:hydrolase activity"/>
    <property type="evidence" value="ECO:0007669"/>
    <property type="project" value="UniProtKB-UniRule"/>
</dbReference>
<reference evidence="4 5" key="1">
    <citation type="journal article" date="2015" name="Genome Announc.">
        <title>Complete Genome Sequence of Methylobacterium aquaticum Strain 22A, Isolated from Racomitrium japonicum Moss.</title>
        <authorList>
            <person name="Tani A."/>
            <person name="Ogura Y."/>
            <person name="Hayashi T."/>
            <person name="Kimbara K."/>
        </authorList>
    </citation>
    <scope>NUCLEOTIDE SEQUENCE [LARGE SCALE GENOMIC DNA]</scope>
    <source>
        <strain evidence="4 5">MA-22A</strain>
    </source>
</reference>
<dbReference type="OrthoDB" id="1488362at2"/>
<evidence type="ECO:0000259" key="3">
    <source>
        <dbReference type="PROSITE" id="PS51635"/>
    </source>
</evidence>
<feature type="domain" description="PNPLA" evidence="3">
    <location>
        <begin position="11"/>
        <end position="298"/>
    </location>
</feature>
<dbReference type="AlphaFoldDB" id="A0A0C6FM87"/>
<feature type="short sequence motif" description="GXSXG" evidence="2">
    <location>
        <begin position="60"/>
        <end position="64"/>
    </location>
</feature>
<evidence type="ECO:0000256" key="1">
    <source>
        <dbReference type="ARBA" id="ARBA00023098"/>
    </source>
</evidence>
<feature type="short sequence motif" description="DGA/G" evidence="2">
    <location>
        <begin position="285"/>
        <end position="287"/>
    </location>
</feature>
<dbReference type="PROSITE" id="PS51257">
    <property type="entry name" value="PROKAR_LIPOPROTEIN"/>
    <property type="match status" value="1"/>
</dbReference>
<dbReference type="SUPFAM" id="SSF52151">
    <property type="entry name" value="FabD/lysophospholipase-like"/>
    <property type="match status" value="1"/>
</dbReference>